<evidence type="ECO:0000313" key="11">
    <source>
        <dbReference type="Proteomes" id="UP000242258"/>
    </source>
</evidence>
<comment type="similarity">
    <text evidence="4 8">Belongs to the DHNA family.</text>
</comment>
<dbReference type="NCBIfam" id="TIGR00525">
    <property type="entry name" value="folB"/>
    <property type="match status" value="1"/>
</dbReference>
<dbReference type="AlphaFoldDB" id="A0A1E7Q9D6"/>
<dbReference type="GO" id="GO:0004150">
    <property type="term" value="F:dihydroneopterin aldolase activity"/>
    <property type="evidence" value="ECO:0007669"/>
    <property type="project" value="UniProtKB-UniRule"/>
</dbReference>
<evidence type="ECO:0000256" key="2">
    <source>
        <dbReference type="ARBA" id="ARBA00001353"/>
    </source>
</evidence>
<feature type="domain" description="Dihydroneopterin aldolase/epimerase" evidence="9">
    <location>
        <begin position="4"/>
        <end position="114"/>
    </location>
</feature>
<keyword evidence="5 8" id="KW-0289">Folate biosynthesis</keyword>
<evidence type="ECO:0000256" key="6">
    <source>
        <dbReference type="ARBA" id="ARBA00023235"/>
    </source>
</evidence>
<dbReference type="RefSeq" id="WP_070050420.1">
    <property type="nucleotide sequence ID" value="NZ_CBCSDO010000002.1"/>
</dbReference>
<dbReference type="SMART" id="SM00905">
    <property type="entry name" value="FolB"/>
    <property type="match status" value="1"/>
</dbReference>
<proteinExistence type="inferred from homology"/>
<accession>A0A1E7Q9D6</accession>
<dbReference type="InterPro" id="IPR006157">
    <property type="entry name" value="FolB_dom"/>
</dbReference>
<dbReference type="GO" id="GO:0005737">
    <property type="term" value="C:cytoplasm"/>
    <property type="evidence" value="ECO:0007669"/>
    <property type="project" value="TreeGrafter"/>
</dbReference>
<evidence type="ECO:0000256" key="8">
    <source>
        <dbReference type="RuleBase" id="RU362079"/>
    </source>
</evidence>
<evidence type="ECO:0000256" key="7">
    <source>
        <dbReference type="ARBA" id="ARBA00023239"/>
    </source>
</evidence>
<reference evidence="11" key="1">
    <citation type="submission" date="2016-09" db="EMBL/GenBank/DDBJ databases">
        <authorList>
            <person name="Wan X."/>
            <person name="Hou S."/>
        </authorList>
    </citation>
    <scope>NUCLEOTIDE SEQUENCE [LARGE SCALE GENOMIC DNA]</scope>
    <source>
        <strain evidence="11">KH87</strain>
    </source>
</reference>
<evidence type="ECO:0000256" key="4">
    <source>
        <dbReference type="ARBA" id="ARBA00005708"/>
    </source>
</evidence>
<comment type="catalytic activity">
    <reaction evidence="2 8">
        <text>7,8-dihydroneopterin = 6-hydroxymethyl-7,8-dihydropterin + glycolaldehyde</text>
        <dbReference type="Rhea" id="RHEA:10540"/>
        <dbReference type="ChEBI" id="CHEBI:17001"/>
        <dbReference type="ChEBI" id="CHEBI:17071"/>
        <dbReference type="ChEBI" id="CHEBI:44841"/>
        <dbReference type="EC" id="4.1.2.25"/>
    </reaction>
</comment>
<name>A0A1E7Q9D6_9GAMM</name>
<dbReference type="UniPathway" id="UPA00077">
    <property type="reaction ID" value="UER00154"/>
</dbReference>
<comment type="caution">
    <text evidence="10">The sequence shown here is derived from an EMBL/GenBank/DDBJ whole genome shotgun (WGS) entry which is preliminary data.</text>
</comment>
<comment type="function">
    <text evidence="8">Catalyzes the conversion of 7,8-dihydroneopterin to 6-hydroxymethyl-7,8-dihydropterin.</text>
</comment>
<dbReference type="InterPro" id="IPR043133">
    <property type="entry name" value="GTP-CH-I_C/QueF"/>
</dbReference>
<dbReference type="Gene3D" id="3.30.1130.10">
    <property type="match status" value="1"/>
</dbReference>
<dbReference type="STRING" id="1628148.BI198_15540"/>
<dbReference type="PANTHER" id="PTHR42844">
    <property type="entry name" value="DIHYDRONEOPTERIN ALDOLASE 1-RELATED"/>
    <property type="match status" value="1"/>
</dbReference>
<dbReference type="Pfam" id="PF02152">
    <property type="entry name" value="FolB"/>
    <property type="match status" value="1"/>
</dbReference>
<dbReference type="Proteomes" id="UP000242258">
    <property type="component" value="Unassembled WGS sequence"/>
</dbReference>
<comment type="catalytic activity">
    <reaction evidence="1">
        <text>7,8-dihydroneopterin = 7,8-dihydromonapterin</text>
        <dbReference type="Rhea" id="RHEA:45328"/>
        <dbReference type="ChEBI" id="CHEBI:17001"/>
        <dbReference type="ChEBI" id="CHEBI:71175"/>
        <dbReference type="EC" id="5.1.99.8"/>
    </reaction>
</comment>
<dbReference type="PANTHER" id="PTHR42844:SF1">
    <property type="entry name" value="DIHYDRONEOPTERIN ALDOLASE 1-RELATED"/>
    <property type="match status" value="1"/>
</dbReference>
<dbReference type="OrthoDB" id="9810587at2"/>
<dbReference type="GO" id="GO:0016853">
    <property type="term" value="F:isomerase activity"/>
    <property type="evidence" value="ECO:0007669"/>
    <property type="project" value="UniProtKB-KW"/>
</dbReference>
<dbReference type="FunFam" id="3.30.1130.10:FF:000002">
    <property type="entry name" value="7,8-dihydroneopterin aldolase"/>
    <property type="match status" value="1"/>
</dbReference>
<keyword evidence="7 8" id="KW-0456">Lyase</keyword>
<evidence type="ECO:0000256" key="5">
    <source>
        <dbReference type="ARBA" id="ARBA00022909"/>
    </source>
</evidence>
<keyword evidence="6" id="KW-0413">Isomerase</keyword>
<sequence>MDIVFIKQLQINTVIGVYEWEKNIQQRLLIDLELSTDIRIAAANDDIRQALDYAIIAERIKQFVTAKPIELIETVAEQVANLLLTEFATLSVKVTVCKPDALSDAQTVGVTIIRSATECSETVDIAVVRGNG</sequence>
<organism evidence="10 11">
    <name type="scientific">Rheinheimera salexigens</name>
    <dbReference type="NCBI Taxonomy" id="1628148"/>
    <lineage>
        <taxon>Bacteria</taxon>
        <taxon>Pseudomonadati</taxon>
        <taxon>Pseudomonadota</taxon>
        <taxon>Gammaproteobacteria</taxon>
        <taxon>Chromatiales</taxon>
        <taxon>Chromatiaceae</taxon>
        <taxon>Rheinheimera</taxon>
    </lineage>
</organism>
<dbReference type="InterPro" id="IPR006156">
    <property type="entry name" value="Dihydroneopterin_aldolase"/>
</dbReference>
<evidence type="ECO:0000259" key="9">
    <source>
        <dbReference type="SMART" id="SM00905"/>
    </source>
</evidence>
<dbReference type="EMBL" id="MKEK01000001">
    <property type="protein sequence ID" value="OEY70812.1"/>
    <property type="molecule type" value="Genomic_DNA"/>
</dbReference>
<dbReference type="EC" id="4.1.2.25" evidence="8"/>
<dbReference type="GO" id="GO:0046656">
    <property type="term" value="P:folic acid biosynthetic process"/>
    <property type="evidence" value="ECO:0007669"/>
    <property type="project" value="UniProtKB-UniRule"/>
</dbReference>
<keyword evidence="11" id="KW-1185">Reference proteome</keyword>
<evidence type="ECO:0000313" key="10">
    <source>
        <dbReference type="EMBL" id="OEY70812.1"/>
    </source>
</evidence>
<dbReference type="GO" id="GO:0046654">
    <property type="term" value="P:tetrahydrofolate biosynthetic process"/>
    <property type="evidence" value="ECO:0007669"/>
    <property type="project" value="UniProtKB-UniRule"/>
</dbReference>
<gene>
    <name evidence="10" type="ORF">BI198_15540</name>
</gene>
<protein>
    <recommendedName>
        <fullName evidence="8">7,8-dihydroneopterin aldolase</fullName>
        <ecNumber evidence="8">4.1.2.25</ecNumber>
    </recommendedName>
</protein>
<evidence type="ECO:0000256" key="1">
    <source>
        <dbReference type="ARBA" id="ARBA00000693"/>
    </source>
</evidence>
<dbReference type="NCBIfam" id="TIGR00526">
    <property type="entry name" value="folB_dom"/>
    <property type="match status" value="1"/>
</dbReference>
<dbReference type="SUPFAM" id="SSF55620">
    <property type="entry name" value="Tetrahydrobiopterin biosynthesis enzymes-like"/>
    <property type="match status" value="1"/>
</dbReference>
<comment type="pathway">
    <text evidence="3 8">Cofactor biosynthesis; tetrahydrofolate biosynthesis; 2-amino-4-hydroxy-6-hydroxymethyl-7,8-dihydropteridine diphosphate from 7,8-dihydroneopterin triphosphate: step 3/4.</text>
</comment>
<dbReference type="CDD" id="cd00534">
    <property type="entry name" value="DHNA_DHNTPE"/>
    <property type="match status" value="1"/>
</dbReference>
<evidence type="ECO:0000256" key="3">
    <source>
        <dbReference type="ARBA" id="ARBA00005013"/>
    </source>
</evidence>